<sequence>MNSGIVYALAAYVIWGLFPLYFKALEQIPSLQILAHRMAWSLLFVALLLIVLKRWAWIRVLREQPAVLARFALSAVLLSANWGIYIWSVNSNHVVDASLGYYINPLVNVALGSVLLHERLRRMQWIALLIAAVGVSSMALELGHVPWISLSLALTFGGYALLRKTAPLGALEGLAVETAVLFPVAASYLFWLSMHGSNAFASADLSTQALLVAAGPVTTIPLLLFAAGARRMSMTLLGVLQYITPSLQLALGVLLYHEPFATAKVIGFGLVWLGLAVFLIDGLRVAWARPVLKAAPGMGETAAASSSRL</sequence>
<feature type="transmembrane region" description="Helical" evidence="8">
    <location>
        <begin position="67"/>
        <end position="87"/>
    </location>
</feature>
<evidence type="ECO:0000256" key="4">
    <source>
        <dbReference type="ARBA" id="ARBA00022475"/>
    </source>
</evidence>
<feature type="transmembrane region" description="Helical" evidence="8">
    <location>
        <begin position="146"/>
        <end position="162"/>
    </location>
</feature>
<dbReference type="PANTHER" id="PTHR22911">
    <property type="entry name" value="ACYL-MALONYL CONDENSING ENZYME-RELATED"/>
    <property type="match status" value="1"/>
</dbReference>
<reference evidence="11" key="1">
    <citation type="submission" date="2015-08" db="EMBL/GenBank/DDBJ databases">
        <authorList>
            <person name="Varghese N."/>
        </authorList>
    </citation>
    <scope>NUCLEOTIDE SEQUENCE [LARGE SCALE GENOMIC DNA]</scope>
    <source>
        <strain evidence="11">DSM 18181</strain>
    </source>
</reference>
<dbReference type="InterPro" id="IPR000620">
    <property type="entry name" value="EamA_dom"/>
</dbReference>
<keyword evidence="3" id="KW-0813">Transport</keyword>
<feature type="transmembrane region" description="Helical" evidence="8">
    <location>
        <begin position="5"/>
        <end position="22"/>
    </location>
</feature>
<feature type="domain" description="EamA" evidence="9">
    <location>
        <begin position="3"/>
        <end position="136"/>
    </location>
</feature>
<name>A0A0K6HW63_9BURK</name>
<gene>
    <name evidence="10" type="ORF">Ga0061069_10315</name>
</gene>
<dbReference type="Proteomes" id="UP000183649">
    <property type="component" value="Unassembled WGS sequence"/>
</dbReference>
<keyword evidence="11" id="KW-1185">Reference proteome</keyword>
<feature type="transmembrane region" description="Helical" evidence="8">
    <location>
        <begin position="123"/>
        <end position="140"/>
    </location>
</feature>
<keyword evidence="6 8" id="KW-1133">Transmembrane helix</keyword>
<keyword evidence="4" id="KW-1003">Cell membrane</keyword>
<dbReference type="RefSeq" id="WP_055449844.1">
    <property type="nucleotide sequence ID" value="NZ_CYHF01000003.1"/>
</dbReference>
<feature type="transmembrane region" description="Helical" evidence="8">
    <location>
        <begin position="34"/>
        <end position="55"/>
    </location>
</feature>
<dbReference type="Pfam" id="PF00892">
    <property type="entry name" value="EamA"/>
    <property type="match status" value="1"/>
</dbReference>
<dbReference type="EMBL" id="CYHF01000003">
    <property type="protein sequence ID" value="CUA95282.1"/>
    <property type="molecule type" value="Genomic_DNA"/>
</dbReference>
<dbReference type="AlphaFoldDB" id="A0A0K6HW63"/>
<evidence type="ECO:0000259" key="9">
    <source>
        <dbReference type="Pfam" id="PF00892"/>
    </source>
</evidence>
<evidence type="ECO:0000256" key="6">
    <source>
        <dbReference type="ARBA" id="ARBA00022989"/>
    </source>
</evidence>
<accession>A0A0K6HW63</accession>
<dbReference type="NCBIfam" id="TIGR00688">
    <property type="entry name" value="rarD"/>
    <property type="match status" value="1"/>
</dbReference>
<feature type="transmembrane region" description="Helical" evidence="8">
    <location>
        <begin position="205"/>
        <end position="227"/>
    </location>
</feature>
<evidence type="ECO:0000256" key="3">
    <source>
        <dbReference type="ARBA" id="ARBA00022448"/>
    </source>
</evidence>
<organism evidence="10 11">
    <name type="scientific">Thiomonas bhubaneswarensis</name>
    <dbReference type="NCBI Taxonomy" id="339866"/>
    <lineage>
        <taxon>Bacteria</taxon>
        <taxon>Pseudomonadati</taxon>
        <taxon>Pseudomonadota</taxon>
        <taxon>Betaproteobacteria</taxon>
        <taxon>Burkholderiales</taxon>
        <taxon>Thiomonas</taxon>
    </lineage>
</organism>
<keyword evidence="5 8" id="KW-0812">Transmembrane</keyword>
<dbReference type="OrthoDB" id="369870at2"/>
<evidence type="ECO:0000256" key="8">
    <source>
        <dbReference type="SAM" id="Phobius"/>
    </source>
</evidence>
<evidence type="ECO:0000256" key="2">
    <source>
        <dbReference type="ARBA" id="ARBA00007362"/>
    </source>
</evidence>
<dbReference type="InterPro" id="IPR037185">
    <property type="entry name" value="EmrE-like"/>
</dbReference>
<evidence type="ECO:0000256" key="1">
    <source>
        <dbReference type="ARBA" id="ARBA00004651"/>
    </source>
</evidence>
<dbReference type="STRING" id="339866.GCA_001418255_00895"/>
<evidence type="ECO:0000313" key="10">
    <source>
        <dbReference type="EMBL" id="CUA95282.1"/>
    </source>
</evidence>
<dbReference type="InterPro" id="IPR004626">
    <property type="entry name" value="RarD"/>
</dbReference>
<dbReference type="GO" id="GO:0005886">
    <property type="term" value="C:plasma membrane"/>
    <property type="evidence" value="ECO:0007669"/>
    <property type="project" value="UniProtKB-SubCell"/>
</dbReference>
<feature type="transmembrane region" description="Helical" evidence="8">
    <location>
        <begin position="239"/>
        <end position="257"/>
    </location>
</feature>
<dbReference type="PANTHER" id="PTHR22911:SF137">
    <property type="entry name" value="SOLUTE CARRIER FAMILY 35 MEMBER G2-RELATED"/>
    <property type="match status" value="1"/>
</dbReference>
<proteinExistence type="inferred from homology"/>
<comment type="similarity">
    <text evidence="2">Belongs to the EamA transporter family.</text>
</comment>
<keyword evidence="7 8" id="KW-0472">Membrane</keyword>
<comment type="subcellular location">
    <subcellularLocation>
        <location evidence="1">Cell membrane</location>
        <topology evidence="1">Multi-pass membrane protein</topology>
    </subcellularLocation>
</comment>
<feature type="transmembrane region" description="Helical" evidence="8">
    <location>
        <begin position="263"/>
        <end position="283"/>
    </location>
</feature>
<dbReference type="SUPFAM" id="SSF103481">
    <property type="entry name" value="Multidrug resistance efflux transporter EmrE"/>
    <property type="match status" value="2"/>
</dbReference>
<feature type="transmembrane region" description="Helical" evidence="8">
    <location>
        <begin position="174"/>
        <end position="193"/>
    </location>
</feature>
<evidence type="ECO:0000256" key="7">
    <source>
        <dbReference type="ARBA" id="ARBA00023136"/>
    </source>
</evidence>
<evidence type="ECO:0000313" key="11">
    <source>
        <dbReference type="Proteomes" id="UP000183649"/>
    </source>
</evidence>
<protein>
    <submittedName>
        <fullName evidence="10">RarD protein</fullName>
    </submittedName>
</protein>
<feature type="transmembrane region" description="Helical" evidence="8">
    <location>
        <begin position="99"/>
        <end position="116"/>
    </location>
</feature>
<evidence type="ECO:0000256" key="5">
    <source>
        <dbReference type="ARBA" id="ARBA00022692"/>
    </source>
</evidence>